<dbReference type="Proteomes" id="UP000008064">
    <property type="component" value="Unassembled WGS sequence"/>
</dbReference>
<organism>
    <name type="scientific">Serpula lacrymans var. lacrymans (strain S7.9)</name>
    <name type="common">Dry rot fungus</name>
    <dbReference type="NCBI Taxonomy" id="578457"/>
    <lineage>
        <taxon>Eukaryota</taxon>
        <taxon>Fungi</taxon>
        <taxon>Dikarya</taxon>
        <taxon>Basidiomycota</taxon>
        <taxon>Agaricomycotina</taxon>
        <taxon>Agaricomycetes</taxon>
        <taxon>Agaricomycetidae</taxon>
        <taxon>Boletales</taxon>
        <taxon>Coniophorineae</taxon>
        <taxon>Serpulaceae</taxon>
        <taxon>Serpula</taxon>
    </lineage>
</organism>
<evidence type="ECO:0008006" key="5">
    <source>
        <dbReference type="Google" id="ProtNLM"/>
    </source>
</evidence>
<dbReference type="EMBL" id="GL945436">
    <property type="protein sequence ID" value="EGO23115.1"/>
    <property type="molecule type" value="Genomic_DNA"/>
</dbReference>
<dbReference type="RefSeq" id="XP_007320355.1">
    <property type="nucleotide sequence ID" value="XM_007320293.1"/>
</dbReference>
<sequence length="260" mass="27074">MSTTRVAIVTGAAQGIGRAIALRLADDGFDVVLADIESQTALVDDTVSEIARKGRQALSVPTDVSKEEQVKDLVAKTVETFGGLDVMVANAGIASAKSLLDVSEEEFDKVMSINIKGVLFCYRHAAQAMINQGKGGRIIGASSAAGKRAIKGCGAYNASKSAVRALTQTAASEFAKYNITVNAYAPGIIDTAMIEGASIMLGLDEVRVIDLADTMSIGRPVIERIGMPEEVAGVVSFIASKDSSYVTGQAISVDGGIYYG</sequence>
<dbReference type="PRINTS" id="PR00081">
    <property type="entry name" value="GDHRDH"/>
</dbReference>
<dbReference type="InterPro" id="IPR036291">
    <property type="entry name" value="NAD(P)-bd_dom_sf"/>
</dbReference>
<keyword evidence="2" id="KW-0521">NADP</keyword>
<accession>F8P1T7</accession>
<comment type="similarity">
    <text evidence="1">Belongs to the short-chain dehydrogenases/reductases (SDR) family.</text>
</comment>
<dbReference type="NCBIfam" id="NF005559">
    <property type="entry name" value="PRK07231.1"/>
    <property type="match status" value="1"/>
</dbReference>
<dbReference type="GO" id="GO:0016491">
    <property type="term" value="F:oxidoreductase activity"/>
    <property type="evidence" value="ECO:0007669"/>
    <property type="project" value="UniProtKB-KW"/>
</dbReference>
<evidence type="ECO:0000256" key="3">
    <source>
        <dbReference type="ARBA" id="ARBA00023002"/>
    </source>
</evidence>
<dbReference type="Gene3D" id="3.40.50.720">
    <property type="entry name" value="NAD(P)-binding Rossmann-like Domain"/>
    <property type="match status" value="1"/>
</dbReference>
<dbReference type="InterPro" id="IPR002347">
    <property type="entry name" value="SDR_fam"/>
</dbReference>
<dbReference type="HOGENOM" id="CLU_010194_1_0_1"/>
<dbReference type="AlphaFoldDB" id="F8P1T7"/>
<dbReference type="Pfam" id="PF13561">
    <property type="entry name" value="adh_short_C2"/>
    <property type="match status" value="1"/>
</dbReference>
<dbReference type="GeneID" id="18811659"/>
<dbReference type="PANTHER" id="PTHR24321:SF8">
    <property type="entry name" value="ESTRADIOL 17-BETA-DEHYDROGENASE 8-RELATED"/>
    <property type="match status" value="1"/>
</dbReference>
<dbReference type="PRINTS" id="PR00080">
    <property type="entry name" value="SDRFAMILY"/>
</dbReference>
<reference evidence="4" key="1">
    <citation type="submission" date="2011-04" db="EMBL/GenBank/DDBJ databases">
        <title>Evolution of plant cell wall degrading machinery underlies the functional diversity of forest fungi.</title>
        <authorList>
            <consortium name="US DOE Joint Genome Institute (JGI-PGF)"/>
            <person name="Eastwood D.C."/>
            <person name="Floudas D."/>
            <person name="Binder M."/>
            <person name="Majcherczyk A."/>
            <person name="Schneider P."/>
            <person name="Aerts A."/>
            <person name="Asiegbu F.O."/>
            <person name="Baker S.E."/>
            <person name="Barry K."/>
            <person name="Bendiksby M."/>
            <person name="Blumentritt M."/>
            <person name="Coutinho P.M."/>
            <person name="Cullen D."/>
            <person name="Cullen D."/>
            <person name="Gathman A."/>
            <person name="Goodell B."/>
            <person name="Henrissat B."/>
            <person name="Ihrmark K."/>
            <person name="Kauserud H."/>
            <person name="Kohler A."/>
            <person name="LaButti K."/>
            <person name="Lapidus A."/>
            <person name="Lavin J.L."/>
            <person name="Lee Y.-H."/>
            <person name="Lindquist E."/>
            <person name="Lilly W."/>
            <person name="Lucas S."/>
            <person name="Morin E."/>
            <person name="Murat C."/>
            <person name="Oguiza J.A."/>
            <person name="Park J."/>
            <person name="Pisabarro A.G."/>
            <person name="Riley R."/>
            <person name="Rosling A."/>
            <person name="Salamov A."/>
            <person name="Schmidt O."/>
            <person name="Schmutz J."/>
            <person name="Skrede I."/>
            <person name="Stenlid J."/>
            <person name="Wiebenga A."/>
            <person name="Xie X."/>
            <person name="Kues U."/>
            <person name="Hibbett D.S."/>
            <person name="Hoffmeister D."/>
            <person name="Hogberg N."/>
            <person name="Martin F."/>
            <person name="Grigoriev I.V."/>
            <person name="Watkinson S.C."/>
        </authorList>
    </citation>
    <scope>NUCLEOTIDE SEQUENCE</scope>
    <source>
        <strain evidence="4">S7.9</strain>
    </source>
</reference>
<name>F8P1T7_SERL9</name>
<proteinExistence type="inferred from homology"/>
<evidence type="ECO:0000256" key="2">
    <source>
        <dbReference type="ARBA" id="ARBA00022857"/>
    </source>
</evidence>
<dbReference type="InterPro" id="IPR020904">
    <property type="entry name" value="Sc_DH/Rdtase_CS"/>
</dbReference>
<dbReference type="OrthoDB" id="498125at2759"/>
<gene>
    <name evidence="4" type="ORF">SERLADRAFT_394141</name>
</gene>
<dbReference type="PANTHER" id="PTHR24321">
    <property type="entry name" value="DEHYDROGENASES, SHORT CHAIN"/>
    <property type="match status" value="1"/>
</dbReference>
<dbReference type="FunFam" id="3.40.50.720:FF:000084">
    <property type="entry name" value="Short-chain dehydrogenase reductase"/>
    <property type="match status" value="1"/>
</dbReference>
<evidence type="ECO:0000313" key="4">
    <source>
        <dbReference type="EMBL" id="EGO23115.1"/>
    </source>
</evidence>
<dbReference type="SUPFAM" id="SSF51735">
    <property type="entry name" value="NAD(P)-binding Rossmann-fold domains"/>
    <property type="match status" value="1"/>
</dbReference>
<evidence type="ECO:0000256" key="1">
    <source>
        <dbReference type="ARBA" id="ARBA00006484"/>
    </source>
</evidence>
<dbReference type="PROSITE" id="PS00061">
    <property type="entry name" value="ADH_SHORT"/>
    <property type="match status" value="1"/>
</dbReference>
<dbReference type="KEGG" id="sla:SERLADRAFT_394141"/>
<protein>
    <recommendedName>
        <fullName evidence="5">NAD(P)-binding protein</fullName>
    </recommendedName>
</protein>
<keyword evidence="3" id="KW-0560">Oxidoreductase</keyword>